<name>A0A1T4WS24_9FIRM</name>
<evidence type="ECO:0000313" key="1">
    <source>
        <dbReference type="EMBL" id="SKA80160.1"/>
    </source>
</evidence>
<dbReference type="AlphaFoldDB" id="A0A1T4WS24"/>
<protein>
    <submittedName>
        <fullName evidence="1">Uncharacterized protein</fullName>
    </submittedName>
</protein>
<dbReference type="GeneID" id="93337433"/>
<accession>A0A1T4WS24</accession>
<dbReference type="NCBIfam" id="NF040700">
    <property type="entry name" value="VPA1262_N_dom"/>
    <property type="match status" value="1"/>
</dbReference>
<keyword evidence="2" id="KW-1185">Reference proteome</keyword>
<dbReference type="EMBL" id="FUYF01000004">
    <property type="protein sequence ID" value="SKA80160.1"/>
    <property type="molecule type" value="Genomic_DNA"/>
</dbReference>
<dbReference type="RefSeq" id="WP_143402678.1">
    <property type="nucleotide sequence ID" value="NZ_FUYF01000004.1"/>
</dbReference>
<dbReference type="Proteomes" id="UP000190286">
    <property type="component" value="Unassembled WGS sequence"/>
</dbReference>
<proteinExistence type="predicted"/>
<dbReference type="OrthoDB" id="9156203at2"/>
<organism evidence="1 2">
    <name type="scientific">Gemmiger formicilis</name>
    <dbReference type="NCBI Taxonomy" id="745368"/>
    <lineage>
        <taxon>Bacteria</taxon>
        <taxon>Bacillati</taxon>
        <taxon>Bacillota</taxon>
        <taxon>Clostridia</taxon>
        <taxon>Eubacteriales</taxon>
        <taxon>Gemmiger</taxon>
    </lineage>
</organism>
<dbReference type="STRING" id="745368.SAMN02745178_00957"/>
<sequence>MQMNLSKISRKLLWRKKIHLTDGGTWERDLYVLLNSKSTGNYKYCYVDQFVLLDRKTSIAWNYFTHVHFSKKYKAEEDSTPYQDCRLKTTINKNRGLILFASHYIMTKENFWHCVHATINSNVWDYKDAYIKEGQKVDDPFVSSIKYVAENGPAGCIYRSSIPVEESLYGSNFMGSYYIFEIYARKKNLKEILTDSDIQKIQKEIDKRGLTYQLVDLNDRIGNIVCKFENETLKVKPIRLRKNGITHQFELAKDVKCRVKLHFHVEQEHDQLVYTYYDKNIVLKPGVPRIVAEADDSQCRTTITATDSRTNLIMFRYTTDQSVFSNYRAQISYPLVCIPAHRDWRRIVLNGEDILIPLNDMQWFGSIDVYDEMMEAGRRQQRWEDVFFQAQKYLNVYYKNQHNEALVDIREIINDPRLIWNLQEICIIDPYLSSKDILDTVVFCEKRDIHIHCLTDLHTIVKNKEASGEILENEASESSKFESAKIKFRQLLEAALPTDCDIDLSFRTVYSDYGSRFHDRYLILKYKINKTRVWSLGTSVNSIGKSHHIIQIVEAPTLIESFFDKVWHKTDFQVCKIYESTDYK</sequence>
<evidence type="ECO:0000313" key="2">
    <source>
        <dbReference type="Proteomes" id="UP000190286"/>
    </source>
</evidence>
<reference evidence="1 2" key="1">
    <citation type="submission" date="2017-02" db="EMBL/GenBank/DDBJ databases">
        <authorList>
            <person name="Peterson S.W."/>
        </authorList>
    </citation>
    <scope>NUCLEOTIDE SEQUENCE [LARGE SCALE GENOMIC DNA]</scope>
    <source>
        <strain evidence="1 2">ATCC 27749</strain>
    </source>
</reference>
<gene>
    <name evidence="1" type="ORF">SAMN02745178_00957</name>
</gene>